<name>Q5LWZ6_RUEPO</name>
<dbReference type="PANTHER" id="PTHR10010">
    <property type="entry name" value="SOLUTE CARRIER FAMILY 34 SODIUM PHOSPHATE , MEMBER 2-RELATED"/>
    <property type="match status" value="1"/>
</dbReference>
<dbReference type="GO" id="GO:0005886">
    <property type="term" value="C:plasma membrane"/>
    <property type="evidence" value="ECO:0007669"/>
    <property type="project" value="UniProtKB-SubCell"/>
</dbReference>
<dbReference type="Pfam" id="PF02690">
    <property type="entry name" value="Na_Pi_cotrans"/>
    <property type="match status" value="2"/>
</dbReference>
<dbReference type="NCBIfam" id="NF037997">
    <property type="entry name" value="Na_Pi_symport"/>
    <property type="match status" value="1"/>
</dbReference>
<dbReference type="PANTHER" id="PTHR10010:SF46">
    <property type="entry name" value="SODIUM-DEPENDENT PHOSPHATE TRANSPORT PROTEIN 2B"/>
    <property type="match status" value="1"/>
</dbReference>
<feature type="transmembrane region" description="Helical" evidence="6">
    <location>
        <begin position="207"/>
        <end position="235"/>
    </location>
</feature>
<dbReference type="AlphaFoldDB" id="Q5LWZ6"/>
<feature type="transmembrane region" description="Helical" evidence="6">
    <location>
        <begin position="169"/>
        <end position="195"/>
    </location>
</feature>
<reference evidence="7 8" key="1">
    <citation type="journal article" date="2004" name="Nature">
        <title>Genome sequence of Silicibacter pomeroyi reveals adaptations to the marine environment.</title>
        <authorList>
            <person name="Moran M.A."/>
            <person name="Buchan A."/>
            <person name="Gonzalez J.M."/>
            <person name="Heidelberg J.F."/>
            <person name="Whitman W.B."/>
            <person name="Kiene R.P."/>
            <person name="Henriksen J.R."/>
            <person name="King G.M."/>
            <person name="Belas R."/>
            <person name="Fuqua C."/>
            <person name="Brinkac L."/>
            <person name="Lewis M."/>
            <person name="Johri S."/>
            <person name="Weaver B."/>
            <person name="Pai G."/>
            <person name="Eisen J.A."/>
            <person name="Rahe E."/>
            <person name="Sheldon W.M."/>
            <person name="Ye W."/>
            <person name="Miller T.R."/>
            <person name="Carlton J."/>
            <person name="Rasko D.A."/>
            <person name="Paulsen I.T."/>
            <person name="Ren Q."/>
            <person name="Daugherty S.C."/>
            <person name="Deboy R.T."/>
            <person name="Dodson R.J."/>
            <person name="Durkin A.S."/>
            <person name="Madupu R."/>
            <person name="Nelson W.C."/>
            <person name="Sullivan S.A."/>
            <person name="Rosovitz M.J."/>
            <person name="Haft D.H."/>
            <person name="Selengut J."/>
            <person name="Ward N."/>
        </authorList>
    </citation>
    <scope>NUCLEOTIDE SEQUENCE [LARGE SCALE GENOMIC DNA]</scope>
    <source>
        <strain evidence="8">ATCC 700808 / DSM 15171 / DSS-3</strain>
    </source>
</reference>
<sequence length="564" mass="59452">MQEGFRRAGLKNTGLPPCPSLARLRVRGAQEMAGNLYFLIGGIGMFLLGMELMTAALRDTAGSRLRGVLTRFTTTPLRGVMTGAAATAVVQSSSATTVMTVGFVGAGLMTMPQALGILYGANIGTTATGWLVSLLGFKLKLGNLALLLLFPAALADLLARGPLARAGRTVAGLCLLLIGLDLMQSGASDLTAYLTPESLPGSGMGGLLLLVGLGATVTIVMQSSSAAMALALVMLSGGAITLLQAAAIVIGMNIGTTFTAVLASTGGSVPMRQTALANLIFNIVTSVLAFPLLLLLRPVFESAAGLGDDLSVLLLFHTGFNLVGTALFLPLTGCFAGLVARLLPERESDQLFVPDRSLLKDANAALLAAQSGTRTVAERMFSALGAGLAPAPDYRPIAALTPCVRALEDLRAFLSEIRLPPDRAQDIETFSDILHQIDHLTRLLDRARQTGNIDTLLHDRLLRRSALGAGAALRRSGAALGALPEGMRLERLRHLIGARRKRHRRAMMLGEHVGLFSLDQVFAHTDAMRWLDRVLHHAERVAHYHRAAAARLPAADAPPRAETG</sequence>
<keyword evidence="5 6" id="KW-0472">Membrane</keyword>
<feature type="transmembrane region" description="Helical" evidence="6">
    <location>
        <begin position="144"/>
        <end position="163"/>
    </location>
</feature>
<organism evidence="7 8">
    <name type="scientific">Ruegeria pomeroyi (strain ATCC 700808 / DSM 15171 / DSS-3)</name>
    <name type="common">Silicibacter pomeroyi</name>
    <dbReference type="NCBI Taxonomy" id="246200"/>
    <lineage>
        <taxon>Bacteria</taxon>
        <taxon>Pseudomonadati</taxon>
        <taxon>Pseudomonadota</taxon>
        <taxon>Alphaproteobacteria</taxon>
        <taxon>Rhodobacterales</taxon>
        <taxon>Roseobacteraceae</taxon>
        <taxon>Ruegeria</taxon>
    </lineage>
</organism>
<reference evidence="7 8" key="2">
    <citation type="journal article" date="2014" name="Stand. Genomic Sci.">
        <title>An updated genome annotation for the model marine bacterium Ruegeria pomeroyi DSS-3.</title>
        <authorList>
            <person name="Rivers A.R."/>
            <person name="Smith C.B."/>
            <person name="Moran M.A."/>
        </authorList>
    </citation>
    <scope>GENOME REANNOTATION</scope>
    <source>
        <strain evidence="8">ATCC 700808 / DSM 15171 / DSS-3</strain>
    </source>
</reference>
<gene>
    <name evidence="7" type="ordered locus">SPO0209</name>
</gene>
<feature type="transmembrane region" description="Helical" evidence="6">
    <location>
        <begin position="79"/>
        <end position="104"/>
    </location>
</feature>
<dbReference type="HOGENOM" id="CLU_025623_1_0_5"/>
<keyword evidence="2" id="KW-1003">Cell membrane</keyword>
<keyword evidence="4 6" id="KW-1133">Transmembrane helix</keyword>
<dbReference type="Proteomes" id="UP000001023">
    <property type="component" value="Chromosome"/>
</dbReference>
<evidence type="ECO:0000256" key="1">
    <source>
        <dbReference type="ARBA" id="ARBA00004651"/>
    </source>
</evidence>
<proteinExistence type="predicted"/>
<dbReference type="EMBL" id="CP000031">
    <property type="protein sequence ID" value="AAV93534.1"/>
    <property type="molecule type" value="Genomic_DNA"/>
</dbReference>
<evidence type="ECO:0000313" key="8">
    <source>
        <dbReference type="Proteomes" id="UP000001023"/>
    </source>
</evidence>
<accession>Q5LWZ6</accession>
<dbReference type="InterPro" id="IPR003841">
    <property type="entry name" value="Na/Pi_transpt"/>
</dbReference>
<protein>
    <submittedName>
        <fullName evidence="7">Na/Pi-cotransporter family protein</fullName>
    </submittedName>
</protein>
<evidence type="ECO:0000256" key="6">
    <source>
        <dbReference type="SAM" id="Phobius"/>
    </source>
</evidence>
<dbReference type="PaxDb" id="246200-SPO0209"/>
<feature type="transmembrane region" description="Helical" evidence="6">
    <location>
        <begin position="36"/>
        <end position="58"/>
    </location>
</feature>
<feature type="transmembrane region" description="Helical" evidence="6">
    <location>
        <begin position="320"/>
        <end position="343"/>
    </location>
</feature>
<feature type="transmembrane region" description="Helical" evidence="6">
    <location>
        <begin position="275"/>
        <end position="300"/>
    </location>
</feature>
<evidence type="ECO:0000256" key="3">
    <source>
        <dbReference type="ARBA" id="ARBA00022692"/>
    </source>
</evidence>
<evidence type="ECO:0000256" key="4">
    <source>
        <dbReference type="ARBA" id="ARBA00022989"/>
    </source>
</evidence>
<evidence type="ECO:0000313" key="7">
    <source>
        <dbReference type="EMBL" id="AAV93534.1"/>
    </source>
</evidence>
<dbReference type="GO" id="GO:0005436">
    <property type="term" value="F:sodium:phosphate symporter activity"/>
    <property type="evidence" value="ECO:0007669"/>
    <property type="project" value="InterPro"/>
</dbReference>
<dbReference type="KEGG" id="sil:SPO0209"/>
<comment type="subcellular location">
    <subcellularLocation>
        <location evidence="1">Cell membrane</location>
        <topology evidence="1">Multi-pass membrane protein</topology>
    </subcellularLocation>
</comment>
<keyword evidence="8" id="KW-1185">Reference proteome</keyword>
<keyword evidence="3 6" id="KW-0812">Transmembrane</keyword>
<feature type="transmembrane region" description="Helical" evidence="6">
    <location>
        <begin position="116"/>
        <end position="137"/>
    </location>
</feature>
<evidence type="ECO:0000256" key="5">
    <source>
        <dbReference type="ARBA" id="ARBA00023136"/>
    </source>
</evidence>
<dbReference type="STRING" id="246200.SPO0209"/>
<dbReference type="GO" id="GO:0044341">
    <property type="term" value="P:sodium-dependent phosphate transport"/>
    <property type="evidence" value="ECO:0007669"/>
    <property type="project" value="InterPro"/>
</dbReference>
<evidence type="ECO:0000256" key="2">
    <source>
        <dbReference type="ARBA" id="ARBA00022475"/>
    </source>
</evidence>
<dbReference type="eggNOG" id="COG1283">
    <property type="taxonomic scope" value="Bacteria"/>
</dbReference>